<sequence length="78" mass="8601">MIDQDDNDMPDMDGVEENEDGSADVTLPDDFSDVTELPDGSAIVNSPVSGPEESPDFYENMAETMDSYELDSLAMRYI</sequence>
<feature type="non-terminal residue" evidence="2">
    <location>
        <position position="78"/>
    </location>
</feature>
<dbReference type="EMBL" id="LR798280">
    <property type="protein sequence ID" value="CAB5219794.1"/>
    <property type="molecule type" value="Genomic_DNA"/>
</dbReference>
<evidence type="ECO:0000256" key="1">
    <source>
        <dbReference type="SAM" id="MobiDB-lite"/>
    </source>
</evidence>
<accession>A0A6J7WUM4</accession>
<evidence type="ECO:0000313" key="2">
    <source>
        <dbReference type="EMBL" id="CAB5219794.1"/>
    </source>
</evidence>
<protein>
    <submittedName>
        <fullName evidence="2">Uncharacterized protein</fullName>
    </submittedName>
</protein>
<proteinExistence type="predicted"/>
<name>A0A6J7WUM4_9CAUD</name>
<reference evidence="2" key="1">
    <citation type="submission" date="2020-05" db="EMBL/GenBank/DDBJ databases">
        <authorList>
            <person name="Chiriac C."/>
            <person name="Salcher M."/>
            <person name="Ghai R."/>
            <person name="Kavagutti S V."/>
        </authorList>
    </citation>
    <scope>NUCLEOTIDE SEQUENCE</scope>
</reference>
<feature type="region of interest" description="Disordered" evidence="1">
    <location>
        <begin position="1"/>
        <end position="28"/>
    </location>
</feature>
<gene>
    <name evidence="2" type="ORF">UFOVP234_1</name>
</gene>
<organism evidence="2">
    <name type="scientific">uncultured Caudovirales phage</name>
    <dbReference type="NCBI Taxonomy" id="2100421"/>
    <lineage>
        <taxon>Viruses</taxon>
        <taxon>Duplodnaviria</taxon>
        <taxon>Heunggongvirae</taxon>
        <taxon>Uroviricota</taxon>
        <taxon>Caudoviricetes</taxon>
        <taxon>Peduoviridae</taxon>
        <taxon>Maltschvirus</taxon>
        <taxon>Maltschvirus maltsch</taxon>
    </lineage>
</organism>
<feature type="compositionally biased region" description="Acidic residues" evidence="1">
    <location>
        <begin position="1"/>
        <end position="22"/>
    </location>
</feature>